<dbReference type="PROSITE" id="PS01081">
    <property type="entry name" value="HTH_TETR_1"/>
    <property type="match status" value="1"/>
</dbReference>
<dbReference type="PRINTS" id="PR00455">
    <property type="entry name" value="HTHTETR"/>
</dbReference>
<dbReference type="Pfam" id="PF00440">
    <property type="entry name" value="TetR_N"/>
    <property type="match status" value="1"/>
</dbReference>
<reference evidence="6 8" key="1">
    <citation type="journal article" date="2018" name="Biodegradation">
        <title>1,4-Dioxane degradation characteristics of Rhodococcus aetherivorans JCM 14343.</title>
        <authorList>
            <person name="Inoue D."/>
            <person name="Tsunoda T."/>
            <person name="Yamamoto N."/>
            <person name="Ike M."/>
            <person name="Sei K."/>
        </authorList>
    </citation>
    <scope>NUCLEOTIDE SEQUENCE [LARGE SCALE GENOMIC DNA]</scope>
    <source>
        <strain evidence="6 8">JCM 14343</strain>
    </source>
</reference>
<dbReference type="RefSeq" id="WP_006936388.1">
    <property type="nucleotide sequence ID" value="NZ_BAAAYP010000042.1"/>
</dbReference>
<dbReference type="SUPFAM" id="SSF48498">
    <property type="entry name" value="Tetracyclin repressor-like, C-terminal domain"/>
    <property type="match status" value="1"/>
</dbReference>
<keyword evidence="3" id="KW-0804">Transcription</keyword>
<name>A0A059MVL3_9NOCA</name>
<evidence type="ECO:0000313" key="9">
    <source>
        <dbReference type="Proteomes" id="UP001163947"/>
    </source>
</evidence>
<dbReference type="PROSITE" id="PS50977">
    <property type="entry name" value="HTH_TETR_2"/>
    <property type="match status" value="1"/>
</dbReference>
<feature type="domain" description="HTH tetR-type" evidence="5">
    <location>
        <begin position="9"/>
        <end position="69"/>
    </location>
</feature>
<dbReference type="GO" id="GO:0000976">
    <property type="term" value="F:transcription cis-regulatory region binding"/>
    <property type="evidence" value="ECO:0007669"/>
    <property type="project" value="TreeGrafter"/>
</dbReference>
<feature type="DNA-binding region" description="H-T-H motif" evidence="4">
    <location>
        <begin position="32"/>
        <end position="51"/>
    </location>
</feature>
<evidence type="ECO:0000313" key="7">
    <source>
        <dbReference type="EMBL" id="UYF93397.1"/>
    </source>
</evidence>
<accession>A0A0F6S7M6</accession>
<evidence type="ECO:0000256" key="2">
    <source>
        <dbReference type="ARBA" id="ARBA00023125"/>
    </source>
</evidence>
<dbReference type="Proteomes" id="UP000325466">
    <property type="component" value="Unassembled WGS sequence"/>
</dbReference>
<dbReference type="InterPro" id="IPR009057">
    <property type="entry name" value="Homeodomain-like_sf"/>
</dbReference>
<dbReference type="PANTHER" id="PTHR30055:SF234">
    <property type="entry name" value="HTH-TYPE TRANSCRIPTIONAL REGULATOR BETI"/>
    <property type="match status" value="1"/>
</dbReference>
<accession>A0A059MVL3</accession>
<dbReference type="Gene3D" id="1.10.357.10">
    <property type="entry name" value="Tetracycline Repressor, domain 2"/>
    <property type="match status" value="1"/>
</dbReference>
<evidence type="ECO:0000313" key="8">
    <source>
        <dbReference type="Proteomes" id="UP000325466"/>
    </source>
</evidence>
<sequence length="217" mass="23927">MSRQQERARRTRAAIVESAAIEFARRGYGAASVNAILEHSGATKGAMYFHFDSKEALARAVLAEGLERYRVIADRWLDAPGLDPFERLYGLVGDLADALHGDVIIQAEFKLVTEPEFDAEAKLRGSSVWGKAGHRLAVEAQEAGLFRAGVDLERFLGVLSACLAGQRYFHDLTAEDVDVRARFAECLDVCLEATAAPQWLERRRGAPELRLEGEQPA</sequence>
<proteinExistence type="predicted"/>
<evidence type="ECO:0000256" key="1">
    <source>
        <dbReference type="ARBA" id="ARBA00023015"/>
    </source>
</evidence>
<evidence type="ECO:0000313" key="6">
    <source>
        <dbReference type="EMBL" id="GES37745.1"/>
    </source>
</evidence>
<dbReference type="PANTHER" id="PTHR30055">
    <property type="entry name" value="HTH-TYPE TRANSCRIPTIONAL REGULATOR RUTR"/>
    <property type="match status" value="1"/>
</dbReference>
<dbReference type="EMBL" id="BLAH01000086">
    <property type="protein sequence ID" value="GES37745.1"/>
    <property type="molecule type" value="Genomic_DNA"/>
</dbReference>
<keyword evidence="2 4" id="KW-0238">DNA-binding</keyword>
<dbReference type="InterPro" id="IPR023772">
    <property type="entry name" value="DNA-bd_HTH_TetR-type_CS"/>
</dbReference>
<accession>N1M7U1</accession>
<reference evidence="7" key="3">
    <citation type="submission" date="2022-09" db="EMBL/GenBank/DDBJ databases">
        <title>The genome sequence of Rhodococcus aetherivorans N1.</title>
        <authorList>
            <person name="Jiang W."/>
        </authorList>
    </citation>
    <scope>NUCLEOTIDE SEQUENCE</scope>
    <source>
        <strain evidence="7">N1</strain>
    </source>
</reference>
<gene>
    <name evidence="7" type="ORF">OCS65_23640</name>
    <name evidence="6" type="ORF">RAJCM14343_3003</name>
</gene>
<dbReference type="GO" id="GO:0003700">
    <property type="term" value="F:DNA-binding transcription factor activity"/>
    <property type="evidence" value="ECO:0007669"/>
    <property type="project" value="TreeGrafter"/>
</dbReference>
<evidence type="ECO:0000256" key="4">
    <source>
        <dbReference type="PROSITE-ProRule" id="PRU00335"/>
    </source>
</evidence>
<dbReference type="InterPro" id="IPR036271">
    <property type="entry name" value="Tet_transcr_reg_TetR-rel_C_sf"/>
</dbReference>
<reference evidence="6" key="2">
    <citation type="submission" date="2019-10" db="EMBL/GenBank/DDBJ databases">
        <title>Draft genome sequence of Rhodococcus aetherivorans JCM 14343.</title>
        <authorList>
            <person name="Inoue D."/>
            <person name="Nakazawa M."/>
            <person name="Yamamoto N."/>
            <person name="Sei K."/>
            <person name="Ike M."/>
        </authorList>
    </citation>
    <scope>NUCLEOTIDE SEQUENCE</scope>
    <source>
        <strain evidence="6">JCM 14343</strain>
    </source>
</reference>
<organism evidence="7 9">
    <name type="scientific">Rhodococcus aetherivorans</name>
    <dbReference type="NCBI Taxonomy" id="191292"/>
    <lineage>
        <taxon>Bacteria</taxon>
        <taxon>Bacillati</taxon>
        <taxon>Actinomycetota</taxon>
        <taxon>Actinomycetes</taxon>
        <taxon>Mycobacteriales</taxon>
        <taxon>Nocardiaceae</taxon>
        <taxon>Rhodococcus</taxon>
    </lineage>
</organism>
<dbReference type="Proteomes" id="UP001163947">
    <property type="component" value="Chromosome"/>
</dbReference>
<keyword evidence="8" id="KW-1185">Reference proteome</keyword>
<dbReference type="SUPFAM" id="SSF46689">
    <property type="entry name" value="Homeodomain-like"/>
    <property type="match status" value="1"/>
</dbReference>
<evidence type="ECO:0000256" key="3">
    <source>
        <dbReference type="ARBA" id="ARBA00023163"/>
    </source>
</evidence>
<dbReference type="GeneID" id="83623476"/>
<keyword evidence="1" id="KW-0805">Transcription regulation</keyword>
<protein>
    <submittedName>
        <fullName evidence="6">Possible transcriptional regulator, TetR family</fullName>
    </submittedName>
    <submittedName>
        <fullName evidence="7">TetR family transcriptional regulator</fullName>
    </submittedName>
</protein>
<evidence type="ECO:0000259" key="5">
    <source>
        <dbReference type="PROSITE" id="PS50977"/>
    </source>
</evidence>
<dbReference type="InterPro" id="IPR001647">
    <property type="entry name" value="HTH_TetR"/>
</dbReference>
<dbReference type="EMBL" id="CP106982">
    <property type="protein sequence ID" value="UYF93397.1"/>
    <property type="molecule type" value="Genomic_DNA"/>
</dbReference>
<dbReference type="KEGG" id="rav:AAT18_05355"/>
<dbReference type="AlphaFoldDB" id="A0A059MVL3"/>
<dbReference type="InterPro" id="IPR050109">
    <property type="entry name" value="HTH-type_TetR-like_transc_reg"/>
</dbReference>